<feature type="domain" description="PilZ" evidence="1">
    <location>
        <begin position="120"/>
        <end position="192"/>
    </location>
</feature>
<proteinExistence type="predicted"/>
<evidence type="ECO:0000259" key="1">
    <source>
        <dbReference type="Pfam" id="PF07238"/>
    </source>
</evidence>
<accession>A0A7Z2NTV9</accession>
<dbReference type="Pfam" id="PF07238">
    <property type="entry name" value="PilZ"/>
    <property type="match status" value="2"/>
</dbReference>
<gene>
    <name evidence="2" type="ORF">GVO57_01650</name>
</gene>
<dbReference type="InterPro" id="IPR009875">
    <property type="entry name" value="PilZ_domain"/>
</dbReference>
<keyword evidence="3" id="KW-1185">Reference proteome</keyword>
<sequence>MTYQPRGFDPAGPASGAARPRAERTVSLLIVAKLVAAGQEALCRIRNLSETGLMLETSVALRPADRVRVEVRHHPPLDGLIVWAEGGRAGMSFDAPVAVAALVAPAPAPVSRILKSRQPRGPRVAATARVTVELRGRRLTGRLCDISLGGAKIMIPVAPRPNDVLQIHVPGLPAKAATVRWVGEEVGIAFAEPLAYDVLDAWLAGSALVDGAG</sequence>
<name>A0A7Z2NTV9_9SPHN</name>
<dbReference type="RefSeq" id="WP_160591316.1">
    <property type="nucleotide sequence ID" value="NZ_CP047895.1"/>
</dbReference>
<dbReference type="AlphaFoldDB" id="A0A7Z2NTV9"/>
<dbReference type="KEGG" id="schy:GVO57_01650"/>
<dbReference type="Proteomes" id="UP000464468">
    <property type="component" value="Chromosome"/>
</dbReference>
<organism evidence="2 3">
    <name type="scientific">Sphingomonas changnyeongensis</name>
    <dbReference type="NCBI Taxonomy" id="2698679"/>
    <lineage>
        <taxon>Bacteria</taxon>
        <taxon>Pseudomonadati</taxon>
        <taxon>Pseudomonadota</taxon>
        <taxon>Alphaproteobacteria</taxon>
        <taxon>Sphingomonadales</taxon>
        <taxon>Sphingomonadaceae</taxon>
        <taxon>Sphingomonas</taxon>
    </lineage>
</organism>
<feature type="domain" description="PilZ" evidence="1">
    <location>
        <begin position="20"/>
        <end position="94"/>
    </location>
</feature>
<evidence type="ECO:0000313" key="3">
    <source>
        <dbReference type="Proteomes" id="UP000464468"/>
    </source>
</evidence>
<reference evidence="2 3" key="1">
    <citation type="submission" date="2020-01" db="EMBL/GenBank/DDBJ databases">
        <title>Sphingomonas sp. C33 whole genome sequece.</title>
        <authorList>
            <person name="Park C."/>
        </authorList>
    </citation>
    <scope>NUCLEOTIDE SEQUENCE [LARGE SCALE GENOMIC DNA]</scope>
    <source>
        <strain evidence="2 3">C33</strain>
    </source>
</reference>
<dbReference type="EMBL" id="CP047895">
    <property type="protein sequence ID" value="QHL89765.1"/>
    <property type="molecule type" value="Genomic_DNA"/>
</dbReference>
<dbReference type="SUPFAM" id="SSF141371">
    <property type="entry name" value="PilZ domain-like"/>
    <property type="match status" value="2"/>
</dbReference>
<dbReference type="GO" id="GO:0035438">
    <property type="term" value="F:cyclic-di-GMP binding"/>
    <property type="evidence" value="ECO:0007669"/>
    <property type="project" value="InterPro"/>
</dbReference>
<evidence type="ECO:0000313" key="2">
    <source>
        <dbReference type="EMBL" id="QHL89765.1"/>
    </source>
</evidence>
<protein>
    <recommendedName>
        <fullName evidence="1">PilZ domain-containing protein</fullName>
    </recommendedName>
</protein>